<dbReference type="Proteomes" id="UP000799302">
    <property type="component" value="Unassembled WGS sequence"/>
</dbReference>
<accession>A0A6A6UHI2</accession>
<proteinExistence type="predicted"/>
<evidence type="ECO:0000313" key="1">
    <source>
        <dbReference type="EMBL" id="KAF2671146.1"/>
    </source>
</evidence>
<dbReference type="EMBL" id="MU004233">
    <property type="protein sequence ID" value="KAF2671146.1"/>
    <property type="molecule type" value="Genomic_DNA"/>
</dbReference>
<protein>
    <submittedName>
        <fullName evidence="1">Uncharacterized protein</fullName>
    </submittedName>
</protein>
<sequence>MFSQVFNLINKPEHYFNLTFLFNNQQQPTYPKQSPKQSTIMKHFNVLFLAALSLLSGVNGRLQTAQGNALVERSAEVLASSDVLAAKPPPKVKCNRRRDVNGLMKRNDRGGWNPNNIEYHPGDIVTGHDGVRYSCRVQHHSTELTKPDNHTDYSFGFWAVCA</sequence>
<dbReference type="AlphaFoldDB" id="A0A6A6UHI2"/>
<evidence type="ECO:0000313" key="2">
    <source>
        <dbReference type="Proteomes" id="UP000799302"/>
    </source>
</evidence>
<keyword evidence="2" id="KW-1185">Reference proteome</keyword>
<organism evidence="1 2">
    <name type="scientific">Microthyrium microscopicum</name>
    <dbReference type="NCBI Taxonomy" id="703497"/>
    <lineage>
        <taxon>Eukaryota</taxon>
        <taxon>Fungi</taxon>
        <taxon>Dikarya</taxon>
        <taxon>Ascomycota</taxon>
        <taxon>Pezizomycotina</taxon>
        <taxon>Dothideomycetes</taxon>
        <taxon>Dothideomycetes incertae sedis</taxon>
        <taxon>Microthyriales</taxon>
        <taxon>Microthyriaceae</taxon>
        <taxon>Microthyrium</taxon>
    </lineage>
</organism>
<name>A0A6A6UHI2_9PEZI</name>
<reference evidence="1" key="1">
    <citation type="journal article" date="2020" name="Stud. Mycol.">
        <title>101 Dothideomycetes genomes: a test case for predicting lifestyles and emergence of pathogens.</title>
        <authorList>
            <person name="Haridas S."/>
            <person name="Albert R."/>
            <person name="Binder M."/>
            <person name="Bloem J."/>
            <person name="Labutti K."/>
            <person name="Salamov A."/>
            <person name="Andreopoulos B."/>
            <person name="Baker S."/>
            <person name="Barry K."/>
            <person name="Bills G."/>
            <person name="Bluhm B."/>
            <person name="Cannon C."/>
            <person name="Castanera R."/>
            <person name="Culley D."/>
            <person name="Daum C."/>
            <person name="Ezra D."/>
            <person name="Gonzalez J."/>
            <person name="Henrissat B."/>
            <person name="Kuo A."/>
            <person name="Liang C."/>
            <person name="Lipzen A."/>
            <person name="Lutzoni F."/>
            <person name="Magnuson J."/>
            <person name="Mondo S."/>
            <person name="Nolan M."/>
            <person name="Ohm R."/>
            <person name="Pangilinan J."/>
            <person name="Park H.-J."/>
            <person name="Ramirez L."/>
            <person name="Alfaro M."/>
            <person name="Sun H."/>
            <person name="Tritt A."/>
            <person name="Yoshinaga Y."/>
            <person name="Zwiers L.-H."/>
            <person name="Turgeon B."/>
            <person name="Goodwin S."/>
            <person name="Spatafora J."/>
            <person name="Crous P."/>
            <person name="Grigoriev I."/>
        </authorList>
    </citation>
    <scope>NUCLEOTIDE SEQUENCE</scope>
    <source>
        <strain evidence="1">CBS 115976</strain>
    </source>
</reference>
<gene>
    <name evidence="1" type="ORF">BT63DRAFT_453533</name>
</gene>